<dbReference type="CDD" id="cd00063">
    <property type="entry name" value="FN3"/>
    <property type="match status" value="15"/>
</dbReference>
<dbReference type="InterPro" id="IPR000242">
    <property type="entry name" value="PTP_cat"/>
</dbReference>
<feature type="domain" description="Fibronectin type-III" evidence="13">
    <location>
        <begin position="583"/>
        <end position="671"/>
    </location>
</feature>
<dbReference type="PANTHER" id="PTHR46957:SF1">
    <property type="entry name" value="PHOSPHATIDYLINOSITOL PHOSPHATASE PTPRQ"/>
    <property type="match status" value="1"/>
</dbReference>
<evidence type="ECO:0000259" key="11">
    <source>
        <dbReference type="PROSITE" id="PS50055"/>
    </source>
</evidence>
<feature type="domain" description="Fibronectin type-III" evidence="13">
    <location>
        <begin position="1106"/>
        <end position="1198"/>
    </location>
</feature>
<reference evidence="15" key="1">
    <citation type="journal article" date="2013" name="Science">
        <title>Comparative analysis of bat genomes provides insight into the evolution of flight and immunity.</title>
        <authorList>
            <person name="Zhang G."/>
            <person name="Cowled C."/>
            <person name="Shi Z."/>
            <person name="Huang Z."/>
            <person name="Bishop-Lilly K.A."/>
            <person name="Fang X."/>
            <person name="Wynne J.W."/>
            <person name="Xiong Z."/>
            <person name="Baker M.L."/>
            <person name="Zhao W."/>
            <person name="Tachedjian M."/>
            <person name="Zhu Y."/>
            <person name="Zhou P."/>
            <person name="Jiang X."/>
            <person name="Ng J."/>
            <person name="Yang L."/>
            <person name="Wu L."/>
            <person name="Xiao J."/>
            <person name="Feng Y."/>
            <person name="Chen Y."/>
            <person name="Sun X."/>
            <person name="Zhang Y."/>
            <person name="Marsh G.A."/>
            <person name="Crameri G."/>
            <person name="Broder C.C."/>
            <person name="Frey K.G."/>
            <person name="Wang L.F."/>
            <person name="Wang J."/>
        </authorList>
    </citation>
    <scope>NUCLEOTIDE SEQUENCE [LARGE SCALE GENOMIC DNA]</scope>
</reference>
<evidence type="ECO:0000256" key="10">
    <source>
        <dbReference type="SAM" id="SignalP"/>
    </source>
</evidence>
<evidence type="ECO:0000259" key="12">
    <source>
        <dbReference type="PROSITE" id="PS50056"/>
    </source>
</evidence>
<dbReference type="SUPFAM" id="SSF52799">
    <property type="entry name" value="(Phosphotyrosine protein) phosphatases II"/>
    <property type="match status" value="1"/>
</dbReference>
<evidence type="ECO:0000313" key="15">
    <source>
        <dbReference type="Proteomes" id="UP000010552"/>
    </source>
</evidence>
<keyword evidence="3 10" id="KW-0732">Signal</keyword>
<dbReference type="FunFam" id="2.60.40.10:FF:001645">
    <property type="entry name" value="Protein tyrosine phosphatase, receptor type Q"/>
    <property type="match status" value="1"/>
</dbReference>
<name>L5JT82_PTEAL</name>
<feature type="domain" description="Tyrosine specific protein phosphatases" evidence="12">
    <location>
        <begin position="2078"/>
        <end position="2149"/>
    </location>
</feature>
<dbReference type="eggNOG" id="KOG3510">
    <property type="taxonomic scope" value="Eukaryota"/>
</dbReference>
<dbReference type="InParanoid" id="L5JT82"/>
<evidence type="ECO:0000256" key="1">
    <source>
        <dbReference type="ARBA" id="ARBA00004167"/>
    </source>
</evidence>
<feature type="domain" description="Fibronectin type-III" evidence="13">
    <location>
        <begin position="813"/>
        <end position="902"/>
    </location>
</feature>
<dbReference type="FunFam" id="2.60.40.10:FF:001147">
    <property type="entry name" value="phosphatidylinositol phosphatase PTPRQ isoform X3"/>
    <property type="match status" value="2"/>
</dbReference>
<dbReference type="FunFam" id="2.60.40.10:FF:002575">
    <property type="entry name" value="Protein tyrosine phosphatase, receptor type Q"/>
    <property type="match status" value="1"/>
</dbReference>
<dbReference type="FunFam" id="2.60.40.10:FF:001266">
    <property type="entry name" value="Protein tyrosine phosphatase, receptor type Q"/>
    <property type="match status" value="1"/>
</dbReference>
<evidence type="ECO:0000256" key="6">
    <source>
        <dbReference type="ARBA" id="ARBA00022989"/>
    </source>
</evidence>
<feature type="domain" description="Fibronectin type-III" evidence="13">
    <location>
        <begin position="333"/>
        <end position="428"/>
    </location>
</feature>
<dbReference type="GO" id="GO:0004725">
    <property type="term" value="F:protein tyrosine phosphatase activity"/>
    <property type="evidence" value="ECO:0007669"/>
    <property type="project" value="InterPro"/>
</dbReference>
<feature type="domain" description="Fibronectin type-III" evidence="13">
    <location>
        <begin position="1300"/>
        <end position="1386"/>
    </location>
</feature>
<keyword evidence="15" id="KW-1185">Reference proteome</keyword>
<feature type="transmembrane region" description="Helical" evidence="9">
    <location>
        <begin position="1864"/>
        <end position="1886"/>
    </location>
</feature>
<dbReference type="Pfam" id="PF00041">
    <property type="entry name" value="fn3"/>
    <property type="match status" value="13"/>
</dbReference>
<proteinExistence type="predicted"/>
<feature type="signal peptide" evidence="10">
    <location>
        <begin position="1"/>
        <end position="20"/>
    </location>
</feature>
<evidence type="ECO:0000256" key="5">
    <source>
        <dbReference type="ARBA" id="ARBA00022912"/>
    </source>
</evidence>
<dbReference type="PROSITE" id="PS50853">
    <property type="entry name" value="FN3"/>
    <property type="match status" value="13"/>
</dbReference>
<dbReference type="SMART" id="SM00194">
    <property type="entry name" value="PTPc"/>
    <property type="match status" value="1"/>
</dbReference>
<feature type="domain" description="Fibronectin type-III" evidence="13">
    <location>
        <begin position="65"/>
        <end position="155"/>
    </location>
</feature>
<gene>
    <name evidence="14" type="ORF">PAL_GLEAN10022423</name>
</gene>
<dbReference type="CDD" id="cd14616">
    <property type="entry name" value="R-PTPc-Q"/>
    <property type="match status" value="1"/>
</dbReference>
<comment type="subcellular location">
    <subcellularLocation>
        <location evidence="1">Membrane</location>
        <topology evidence="1">Single-pass membrane protein</topology>
    </subcellularLocation>
</comment>
<dbReference type="eggNOG" id="KOG4228">
    <property type="taxonomic scope" value="Eukaryota"/>
</dbReference>
<evidence type="ECO:0000256" key="8">
    <source>
        <dbReference type="ARBA" id="ARBA00023180"/>
    </source>
</evidence>
<dbReference type="Gene3D" id="2.60.40.10">
    <property type="entry name" value="Immunoglobulins"/>
    <property type="match status" value="16"/>
</dbReference>
<feature type="domain" description="Fibronectin type-III" evidence="13">
    <location>
        <begin position="1203"/>
        <end position="1296"/>
    </location>
</feature>
<dbReference type="FunFam" id="2.60.40.10:FF:000937">
    <property type="entry name" value="phosphatidylinositol phosphatase PTPRQ isoform X1"/>
    <property type="match status" value="1"/>
</dbReference>
<dbReference type="Pfam" id="PF00102">
    <property type="entry name" value="Y_phosphatase"/>
    <property type="match status" value="1"/>
</dbReference>
<feature type="domain" description="Fibronectin type-III" evidence="13">
    <location>
        <begin position="1001"/>
        <end position="1101"/>
    </location>
</feature>
<evidence type="ECO:0000313" key="14">
    <source>
        <dbReference type="EMBL" id="ELK02530.1"/>
    </source>
</evidence>
<protein>
    <submittedName>
        <fullName evidence="14">Phosphotidylinositol phosphatase PTPRQ</fullName>
    </submittedName>
</protein>
<feature type="domain" description="Fibronectin type-III" evidence="13">
    <location>
        <begin position="1602"/>
        <end position="1703"/>
    </location>
</feature>
<sequence>MEKLIILLLWILYAIKNVKSIPTDPQKPPKSIITLEENEDYHIIIQSIKYGQILSEKSFQTRINPPQKVYVTPEDVGEDSIVLQWESPPDGHEVYIQIKSIPDTKQVMNLFVKDANRFKIDNLTPGMTYDIGMAMVINGNLSELVTIQQTSSLEAPSNIHEGKVTDSSIEILWNPADGNFQHYEITCINCATAFMVQKVVQEAATFSNLDPATVYTFSIRTEKEGFKDSTPNIKEIQTEPEKPEKLRVFNISAHSFSLHWSLPSGHVEGFHVGLVPDSGFVTIKDLGGGEYQVDVSNAIPGTRYNVTISSFSATTYSSPVSRTVTTNVTKPGPPVFLAGERVGSAGILLSWNTPPNPNGRIISYIVKYKEVCPWMQAVYTQVRAKPDSLEVLLTNLNPGTTYEIKVAAENSAGIGVFSDPFLFQTAESAPGKVVNLTVEAFNYSAVNLIWYLPRQPNGKITGFKISVKHARSGTIVKDVSIRVEDILMGKLPECNENNESFLWSTTSPSPTLSRVTPPSRTTYSSSTLLRSKISSVWKEPISFVVTHLRPYTTYLFEVSAVTTEAGYIDSTIVRTPESVPEGPPQNCITGNITGKSFSISCDPPTMLTGKFSYRVELYGPSGRILDNSTKDLKFAFANLTPFTMYDVYIAAETSAGIGPKTNISIFTPPEDNLMQQMEMPHKQELAPPNPFDLPPRESSTLESLAKLHRQSVITVAKAGTTWNQYITDVAAEQLSYVIRRLVPFTEHMISVSAFTIMGEGPPTVLNVRTLEQGLKKYTKYKMRVAASTHVGESFLSEENDIFVRTPEDEPESSPQDVEVINVTANEISLKWLPPEKSNGIIVVYEVLYKSIDALFMKNTSTTSIILRDLKPYTLYNVSVRSYTRLGHGNQLSSLLSVRTSETAPDSPPQHFFVKQLSGVTVKLSWQPPLEPNGIILYYTVYVWDRSSLKIINVTETSLEFSDLDYNVDYSAYVTASTRFGDGKTRSNIVNFRTPEGAPSDPPKDVHYANLSSSSIILFWTPPSKPNGIIQYYSVYYRNTSGTFTQNFTLLEVTNDFDNMTVSAIIDKLAIFSYYTFWVTASTSVGNGNKSSDVVQVYTDQDIPEGLVGNLTYESISSTAINVSWGLPSHPNGLVFYYVSLSLQQTPRHVRPPLITYETSMYFDNLEKYTDYILKITPSTEKGFSDIYTAQLHIKTEEDVPLAPPQNLTLINCTSDSVWLKWSPSPVPGGIVKVYSFKIHEHDTDTVFYKNISGFQTEAKLTGLEPVSTYSVSISAFTKVGNGNQFSNILKFTTQESVPDVVQNIQCMATSWQSALVRWDPPKKANGIITHYMITVERNSTKVSPQDHMHTFMKLLANTSYVFKIRASTSAGEGDERTCNISTLPETVPSVPTNITFSNVQSTSATLTWVRPDTIFGYFQNYKITIQLRAQKCREWESEECVEYQKIQYLYEADLTEDTVYGLKKFRWYRFQVAASTNAGYGDASSWISTQTLPGSPDGPPENVYVVATSPFSINISWSEPATLTGPTFYLIDIKSVDSDEFNISLIKSNEENKTIEIKDLKIFTRYSVVITAFTGNISAAYVEGKSSAEVIVTTLESVPKDPPNNMTFQKIPDEVTKFQLTFLPPSQPNGNIQVYQALVYQEDDPTAVQIHNLSIIQKTDTAVIAMLEGLKGGHTYNISVYAINSAGAGPKVQMRITMDIKAPARPKTKPTPIYDATGRLLVTSTTITIRMPICYYNDNHGPIKNVQVLVAEAGAQHDGNVTKWYDAYFNKPRPYFTNEGFPNPPCMEGKTKFSGNEEIYIIGADHACMIPGNEDKICNGPLKPKKQYLFKFRATNVMGQFTDSDYSDPIKTLGEGLSERTVEIILSVTLCILSIILLGTAIFAFARIRQKQKEGGTYSPRDAEIIDTKFKLDQLITVADLELKDERLTRYRNFVSYDNNNRVKLIADASIPGSDYINASYVSGYLCPNEFIATQGPLPGTVGDFWRMVWETRAKTLVMLTQCFEKGRIRCHQYWPEDNKPVTVFGDIVITKLMEDVQIDWTIRDLKIERHGDCMTVRQCNFTAWPEHGVPESSAPLVHFVKLVRASRAHDTTPMIIHCSAGVGRTGVFIALDHLTQHINDHDFVDIYGLVAELRSERMCMVQNLAQYIFLHQCILDLLSSKGSNQPICFVNYAALQKMDSLDAMEGDVELEWEETTM</sequence>
<dbReference type="PROSITE" id="PS00383">
    <property type="entry name" value="TYR_PHOSPHATASE_1"/>
    <property type="match status" value="1"/>
</dbReference>
<dbReference type="PANTHER" id="PTHR46957">
    <property type="entry name" value="CYTOKINE RECEPTOR"/>
    <property type="match status" value="1"/>
</dbReference>
<keyword evidence="4" id="KW-0378">Hydrolase</keyword>
<evidence type="ECO:0000256" key="3">
    <source>
        <dbReference type="ARBA" id="ARBA00022729"/>
    </source>
</evidence>
<dbReference type="PROSITE" id="PS50056">
    <property type="entry name" value="TYR_PHOSPHATASE_2"/>
    <property type="match status" value="1"/>
</dbReference>
<dbReference type="FunFam" id="2.60.40.10:FF:001431">
    <property type="entry name" value="phosphatidylinositol phosphatase PTPRQ isoform X1"/>
    <property type="match status" value="1"/>
</dbReference>
<dbReference type="Gene3D" id="3.90.190.10">
    <property type="entry name" value="Protein tyrosine phosphatase superfamily"/>
    <property type="match status" value="1"/>
</dbReference>
<keyword evidence="2 9" id="KW-0812">Transmembrane</keyword>
<evidence type="ECO:0000259" key="13">
    <source>
        <dbReference type="PROSITE" id="PS50853"/>
    </source>
</evidence>
<evidence type="ECO:0000256" key="9">
    <source>
        <dbReference type="SAM" id="Phobius"/>
    </source>
</evidence>
<dbReference type="InterPro" id="IPR003595">
    <property type="entry name" value="Tyr_Pase_cat"/>
</dbReference>
<dbReference type="FunFam" id="2.60.40.10:FF:001879">
    <property type="entry name" value="Protein tyrosine phosphatase, receptor type Q"/>
    <property type="match status" value="1"/>
</dbReference>
<organism evidence="14 15">
    <name type="scientific">Pteropus alecto</name>
    <name type="common">Black flying fox</name>
    <dbReference type="NCBI Taxonomy" id="9402"/>
    <lineage>
        <taxon>Eukaryota</taxon>
        <taxon>Metazoa</taxon>
        <taxon>Chordata</taxon>
        <taxon>Craniata</taxon>
        <taxon>Vertebrata</taxon>
        <taxon>Euteleostomi</taxon>
        <taxon>Mammalia</taxon>
        <taxon>Eutheria</taxon>
        <taxon>Laurasiatheria</taxon>
        <taxon>Chiroptera</taxon>
        <taxon>Yinpterochiroptera</taxon>
        <taxon>Pteropodoidea</taxon>
        <taxon>Pteropodidae</taxon>
        <taxon>Pteropodinae</taxon>
        <taxon>Pteropus</taxon>
    </lineage>
</organism>
<dbReference type="InterPro" id="IPR003961">
    <property type="entry name" value="FN3_dom"/>
</dbReference>
<keyword evidence="7 9" id="KW-0472">Membrane</keyword>
<dbReference type="FunFam" id="2.60.40.10:FF:001474">
    <property type="entry name" value="Protein tyrosine phosphatase, receptor type Q"/>
    <property type="match status" value="1"/>
</dbReference>
<feature type="domain" description="Fibronectin type-III" evidence="13">
    <location>
        <begin position="907"/>
        <end position="996"/>
    </location>
</feature>
<dbReference type="PRINTS" id="PR00014">
    <property type="entry name" value="FNTYPEIII"/>
</dbReference>
<dbReference type="InterPro" id="IPR000387">
    <property type="entry name" value="Tyr_Pase_dom"/>
</dbReference>
<dbReference type="GO" id="GO:0043235">
    <property type="term" value="C:receptor complex"/>
    <property type="evidence" value="ECO:0007669"/>
    <property type="project" value="TreeGrafter"/>
</dbReference>
<feature type="chain" id="PRO_5003968470" evidence="10">
    <location>
        <begin position="21"/>
        <end position="2198"/>
    </location>
</feature>
<keyword evidence="5" id="KW-0904">Protein phosphatase</keyword>
<keyword evidence="8" id="KW-0325">Glycoprotein</keyword>
<dbReference type="SMART" id="SM00404">
    <property type="entry name" value="PTPc_motif"/>
    <property type="match status" value="1"/>
</dbReference>
<keyword evidence="6 9" id="KW-1133">Transmembrane helix</keyword>
<dbReference type="EMBL" id="KB031122">
    <property type="protein sequence ID" value="ELK02530.1"/>
    <property type="molecule type" value="Genomic_DNA"/>
</dbReference>
<feature type="domain" description="Tyrosine-protein phosphatase" evidence="11">
    <location>
        <begin position="1930"/>
        <end position="2158"/>
    </location>
</feature>
<accession>L5JT82</accession>
<dbReference type="SMART" id="SM00060">
    <property type="entry name" value="FN3"/>
    <property type="match status" value="16"/>
</dbReference>
<dbReference type="PRINTS" id="PR00700">
    <property type="entry name" value="PRTYPHPHTASE"/>
</dbReference>
<feature type="domain" description="Fibronectin type-III" evidence="13">
    <location>
        <begin position="1499"/>
        <end position="1597"/>
    </location>
</feature>
<dbReference type="Proteomes" id="UP000010552">
    <property type="component" value="Unassembled WGS sequence"/>
</dbReference>
<dbReference type="InterPro" id="IPR036116">
    <property type="entry name" value="FN3_sf"/>
</dbReference>
<feature type="domain" description="Fibronectin type-III" evidence="13">
    <location>
        <begin position="242"/>
        <end position="332"/>
    </location>
</feature>
<feature type="domain" description="Fibronectin type-III" evidence="13">
    <location>
        <begin position="1390"/>
        <end position="1494"/>
    </location>
</feature>
<evidence type="ECO:0000256" key="2">
    <source>
        <dbReference type="ARBA" id="ARBA00022692"/>
    </source>
</evidence>
<evidence type="ECO:0000256" key="4">
    <source>
        <dbReference type="ARBA" id="ARBA00022801"/>
    </source>
</evidence>
<dbReference type="FunFam" id="2.60.40.10:FF:000869">
    <property type="entry name" value="Protein tyrosine phosphatase, receptor type Q"/>
    <property type="match status" value="1"/>
</dbReference>
<dbReference type="GO" id="GO:0016020">
    <property type="term" value="C:membrane"/>
    <property type="evidence" value="ECO:0007669"/>
    <property type="project" value="UniProtKB-SubCell"/>
</dbReference>
<dbReference type="InterPro" id="IPR013783">
    <property type="entry name" value="Ig-like_fold"/>
</dbReference>
<evidence type="ECO:0000256" key="7">
    <source>
        <dbReference type="ARBA" id="ARBA00023136"/>
    </source>
</evidence>
<dbReference type="FunFam" id="2.60.40.10:FF:001683">
    <property type="entry name" value="Protein tyrosine phosphatase, receptor type Q"/>
    <property type="match status" value="1"/>
</dbReference>
<dbReference type="PROSITE" id="PS50055">
    <property type="entry name" value="TYR_PHOSPHATASE_PTP"/>
    <property type="match status" value="1"/>
</dbReference>
<dbReference type="InterPro" id="IPR016130">
    <property type="entry name" value="Tyr_Pase_AS"/>
</dbReference>
<dbReference type="InterPro" id="IPR029021">
    <property type="entry name" value="Prot-tyrosine_phosphatase-like"/>
</dbReference>
<dbReference type="SUPFAM" id="SSF49265">
    <property type="entry name" value="Fibronectin type III"/>
    <property type="match status" value="10"/>
</dbReference>
<dbReference type="FunFam" id="2.60.40.10:FF:001217">
    <property type="entry name" value="phosphatidylinositol phosphatase PTPRQ isoform X2"/>
    <property type="match status" value="1"/>
</dbReference>
<dbReference type="InterPro" id="IPR050713">
    <property type="entry name" value="RTP_Phos/Ushers"/>
</dbReference>